<evidence type="ECO:0000313" key="3">
    <source>
        <dbReference type="Proteomes" id="UP000298493"/>
    </source>
</evidence>
<evidence type="ECO:0000313" key="2">
    <source>
        <dbReference type="EMBL" id="TID24273.1"/>
    </source>
</evidence>
<proteinExistence type="predicted"/>
<keyword evidence="3" id="KW-1185">Reference proteome</keyword>
<feature type="compositionally biased region" description="Acidic residues" evidence="1">
    <location>
        <begin position="138"/>
        <end position="147"/>
    </location>
</feature>
<sequence length="424" mass="49433">MNINAPRYKPSPHTSLQLFTNHIASQASKEQDFLTYTSFIMAAQNNGREQPTSSLIQPGVRQYFFPDDSEEESQLGNRQHREQHIPTSTYLPYKSNRSNLIKRHFPQSPSSQSTYLTEDETIASDYPYSQKPKPSLYQEDENFDSEEDLHSTSNPDETFEGAYTHTKVWISFEQQQMDRWRTIQPKLMRMYPVERNPQKVCPFVPRDHAQYLEHITEMNIAEQAALTRKMLQFEEEKRLGFPELHGVKAFAGKKFGSMEDGEDHLPEVNEFRKTAEFRYSQNPPTRGYVLAERTIWCPAPSVPWRQQPAWPCKSEMEWEGDQRVATENGRFGRYPPLPRVDPNNDSVVWHLKPRLRSYRFDEPWLVPTMEDIYCPVDQIDDPEVIGMLLNNDLFTEIDNPPIPVRDPNAHLSSFTSAGAERELR</sequence>
<dbReference type="AlphaFoldDB" id="A0A4Z1P5N0"/>
<protein>
    <submittedName>
        <fullName evidence="2">Uncharacterized protein</fullName>
    </submittedName>
</protein>
<gene>
    <name evidence="2" type="ORF">E6O75_ATG02638</name>
</gene>
<dbReference type="EMBL" id="SNSC02000005">
    <property type="protein sequence ID" value="TID24273.1"/>
    <property type="molecule type" value="Genomic_DNA"/>
</dbReference>
<feature type="region of interest" description="Disordered" evidence="1">
    <location>
        <begin position="404"/>
        <end position="424"/>
    </location>
</feature>
<feature type="region of interest" description="Disordered" evidence="1">
    <location>
        <begin position="69"/>
        <end position="93"/>
    </location>
</feature>
<dbReference type="STRING" id="86259.A0A4Z1P5N0"/>
<comment type="caution">
    <text evidence="2">The sequence shown here is derived from an EMBL/GenBank/DDBJ whole genome shotgun (WGS) entry which is preliminary data.</text>
</comment>
<evidence type="ECO:0000256" key="1">
    <source>
        <dbReference type="SAM" id="MobiDB-lite"/>
    </source>
</evidence>
<name>A0A4Z1P5N0_9PEZI</name>
<organism evidence="2 3">
    <name type="scientific">Venturia nashicola</name>
    <dbReference type="NCBI Taxonomy" id="86259"/>
    <lineage>
        <taxon>Eukaryota</taxon>
        <taxon>Fungi</taxon>
        <taxon>Dikarya</taxon>
        <taxon>Ascomycota</taxon>
        <taxon>Pezizomycotina</taxon>
        <taxon>Dothideomycetes</taxon>
        <taxon>Pleosporomycetidae</taxon>
        <taxon>Venturiales</taxon>
        <taxon>Venturiaceae</taxon>
        <taxon>Venturia</taxon>
    </lineage>
</organism>
<accession>A0A4Z1P5N0</accession>
<dbReference type="Proteomes" id="UP000298493">
    <property type="component" value="Unassembled WGS sequence"/>
</dbReference>
<reference evidence="2 3" key="1">
    <citation type="submission" date="2019-04" db="EMBL/GenBank/DDBJ databases">
        <title>High contiguity whole genome sequence and gene annotation resource for two Venturia nashicola isolates.</title>
        <authorList>
            <person name="Prokchorchik M."/>
            <person name="Won K."/>
            <person name="Lee Y."/>
            <person name="Choi E.D."/>
            <person name="Segonzac C."/>
            <person name="Sohn K.H."/>
        </authorList>
    </citation>
    <scope>NUCLEOTIDE SEQUENCE [LARGE SCALE GENOMIC DNA]</scope>
    <source>
        <strain evidence="2 3">PRI2</strain>
    </source>
</reference>
<feature type="region of interest" description="Disordered" evidence="1">
    <location>
        <begin position="125"/>
        <end position="158"/>
    </location>
</feature>